<comment type="caution">
    <text evidence="2">The sequence shown here is derived from an EMBL/GenBank/DDBJ whole genome shotgun (WGS) entry which is preliminary data.</text>
</comment>
<dbReference type="PANTHER" id="PTHR10146:SF14">
    <property type="entry name" value="PYRIDOXAL PHOSPHATE HOMEOSTASIS PROTEIN"/>
    <property type="match status" value="1"/>
</dbReference>
<dbReference type="Proteomes" id="UP001279012">
    <property type="component" value="Unassembled WGS sequence"/>
</dbReference>
<proteinExistence type="predicted"/>
<dbReference type="PROSITE" id="PS01211">
    <property type="entry name" value="UPF0001"/>
    <property type="match status" value="1"/>
</dbReference>
<name>A0AAW9EEU5_KLEAE</name>
<gene>
    <name evidence="2" type="ORF">SJ059_34180</name>
</gene>
<dbReference type="EMBL" id="JAWZZT010002113">
    <property type="protein sequence ID" value="MDX7019473.1"/>
    <property type="molecule type" value="Genomic_DNA"/>
</dbReference>
<evidence type="ECO:0000313" key="3">
    <source>
        <dbReference type="Proteomes" id="UP001279012"/>
    </source>
</evidence>
<keyword evidence="1" id="KW-0663">Pyridoxal phosphate</keyword>
<dbReference type="PANTHER" id="PTHR10146">
    <property type="entry name" value="PROLINE SYNTHETASE CO-TRANSCRIBED BACTERIAL HOMOLOG PROTEIN"/>
    <property type="match status" value="1"/>
</dbReference>
<dbReference type="Gene3D" id="3.20.20.10">
    <property type="entry name" value="Alanine racemase"/>
    <property type="match status" value="1"/>
</dbReference>
<accession>A0AAW9EEU5</accession>
<protein>
    <submittedName>
        <fullName evidence="2">YggS family pyridoxal phosphate-dependent enzyme</fullName>
    </submittedName>
</protein>
<evidence type="ECO:0000313" key="2">
    <source>
        <dbReference type="EMBL" id="MDX7019473.1"/>
    </source>
</evidence>
<dbReference type="GO" id="GO:0030170">
    <property type="term" value="F:pyridoxal phosphate binding"/>
    <property type="evidence" value="ECO:0007669"/>
    <property type="project" value="InterPro"/>
</dbReference>
<dbReference type="SUPFAM" id="SSF51419">
    <property type="entry name" value="PLP-binding barrel"/>
    <property type="match status" value="1"/>
</dbReference>
<evidence type="ECO:0000256" key="1">
    <source>
        <dbReference type="ARBA" id="ARBA00022898"/>
    </source>
</evidence>
<feature type="non-terminal residue" evidence="2">
    <location>
        <position position="77"/>
    </location>
</feature>
<dbReference type="InterPro" id="IPR029066">
    <property type="entry name" value="PLP-binding_barrel"/>
</dbReference>
<feature type="non-terminal residue" evidence="2">
    <location>
        <position position="1"/>
    </location>
</feature>
<organism evidence="2 3">
    <name type="scientific">Klebsiella aerogenes</name>
    <name type="common">Enterobacter aerogenes</name>
    <dbReference type="NCBI Taxonomy" id="548"/>
    <lineage>
        <taxon>Bacteria</taxon>
        <taxon>Pseudomonadati</taxon>
        <taxon>Pseudomonadota</taxon>
        <taxon>Gammaproteobacteria</taxon>
        <taxon>Enterobacterales</taxon>
        <taxon>Enterobacteriaceae</taxon>
        <taxon>Klebsiella/Raoultella group</taxon>
        <taxon>Klebsiella</taxon>
    </lineage>
</organism>
<dbReference type="AlphaFoldDB" id="A0AAW9EEU5"/>
<reference evidence="2" key="1">
    <citation type="submission" date="2023-11" db="EMBL/GenBank/DDBJ databases">
        <title>Detection of rare carbapenemases in Enterobacterales - comparison of two colorimetric and two CIM-based carbapenemase assays.</title>
        <authorList>
            <person name="Schaffarczyk L."/>
            <person name="Noster J."/>
            <person name="Stelzer Y."/>
            <person name="Sattler J."/>
            <person name="Gatermann S."/>
            <person name="Hamprecht A."/>
        </authorList>
    </citation>
    <scope>NUCLEOTIDE SEQUENCE</scope>
    <source>
        <strain evidence="2">CIM-Cont-037</strain>
    </source>
</reference>
<dbReference type="InterPro" id="IPR011078">
    <property type="entry name" value="PyrdxlP_homeostasis"/>
</dbReference>
<sequence>SKTKPVSDIEKAIACGQTEFGENYVQEGVDKISYFAENKNLVWHFIGPLQSNKTRLVAEHFAWCHTIDRLKIAQRLS</sequence>
<dbReference type="NCBIfam" id="TIGR00044">
    <property type="entry name" value="YggS family pyridoxal phosphate-dependent enzyme"/>
    <property type="match status" value="1"/>
</dbReference>